<sequence length="89" mass="9860">MQRRVEAASVQRIWAGRRRLQAWVQSKVGAGAQGAGRGVRAAGRGPQGAGRRAGARRRCRGKEEEDSGRERRRGPFHRLFFLFLGFGLG</sequence>
<feature type="compositionally biased region" description="Low complexity" evidence="1">
    <location>
        <begin position="38"/>
        <end position="52"/>
    </location>
</feature>
<evidence type="ECO:0000313" key="2">
    <source>
        <dbReference type="EMBL" id="GKV44509.1"/>
    </source>
</evidence>
<evidence type="ECO:0000256" key="1">
    <source>
        <dbReference type="SAM" id="MobiDB-lite"/>
    </source>
</evidence>
<gene>
    <name evidence="2" type="ORF">SLEP1_g51685</name>
</gene>
<accession>A0AAV5M3Y6</accession>
<dbReference type="AlphaFoldDB" id="A0AAV5M3Y6"/>
<keyword evidence="3" id="KW-1185">Reference proteome</keyword>
<organism evidence="2 3">
    <name type="scientific">Rubroshorea leprosula</name>
    <dbReference type="NCBI Taxonomy" id="152421"/>
    <lineage>
        <taxon>Eukaryota</taxon>
        <taxon>Viridiplantae</taxon>
        <taxon>Streptophyta</taxon>
        <taxon>Embryophyta</taxon>
        <taxon>Tracheophyta</taxon>
        <taxon>Spermatophyta</taxon>
        <taxon>Magnoliopsida</taxon>
        <taxon>eudicotyledons</taxon>
        <taxon>Gunneridae</taxon>
        <taxon>Pentapetalae</taxon>
        <taxon>rosids</taxon>
        <taxon>malvids</taxon>
        <taxon>Malvales</taxon>
        <taxon>Dipterocarpaceae</taxon>
        <taxon>Rubroshorea</taxon>
    </lineage>
</organism>
<feature type="region of interest" description="Disordered" evidence="1">
    <location>
        <begin position="34"/>
        <end position="71"/>
    </location>
</feature>
<name>A0AAV5M3Y6_9ROSI</name>
<proteinExistence type="predicted"/>
<evidence type="ECO:0000313" key="3">
    <source>
        <dbReference type="Proteomes" id="UP001054252"/>
    </source>
</evidence>
<dbReference type="EMBL" id="BPVZ01000182">
    <property type="protein sequence ID" value="GKV44509.1"/>
    <property type="molecule type" value="Genomic_DNA"/>
</dbReference>
<dbReference type="Proteomes" id="UP001054252">
    <property type="component" value="Unassembled WGS sequence"/>
</dbReference>
<reference evidence="2 3" key="1">
    <citation type="journal article" date="2021" name="Commun. Biol.">
        <title>The genome of Shorea leprosula (Dipterocarpaceae) highlights the ecological relevance of drought in aseasonal tropical rainforests.</title>
        <authorList>
            <person name="Ng K.K.S."/>
            <person name="Kobayashi M.J."/>
            <person name="Fawcett J.A."/>
            <person name="Hatakeyama M."/>
            <person name="Paape T."/>
            <person name="Ng C.H."/>
            <person name="Ang C.C."/>
            <person name="Tnah L.H."/>
            <person name="Lee C.T."/>
            <person name="Nishiyama T."/>
            <person name="Sese J."/>
            <person name="O'Brien M.J."/>
            <person name="Copetti D."/>
            <person name="Mohd Noor M.I."/>
            <person name="Ong R.C."/>
            <person name="Putra M."/>
            <person name="Sireger I.Z."/>
            <person name="Indrioko S."/>
            <person name="Kosugi Y."/>
            <person name="Izuno A."/>
            <person name="Isagi Y."/>
            <person name="Lee S.L."/>
            <person name="Shimizu K.K."/>
        </authorList>
    </citation>
    <scope>NUCLEOTIDE SEQUENCE [LARGE SCALE GENOMIC DNA]</scope>
    <source>
        <strain evidence="2">214</strain>
    </source>
</reference>
<comment type="caution">
    <text evidence="2">The sequence shown here is derived from an EMBL/GenBank/DDBJ whole genome shotgun (WGS) entry which is preliminary data.</text>
</comment>
<protein>
    <submittedName>
        <fullName evidence="2">Uncharacterized protein</fullName>
    </submittedName>
</protein>